<dbReference type="InterPro" id="IPR013221">
    <property type="entry name" value="Mur_ligase_cen"/>
</dbReference>
<dbReference type="NCBIfam" id="TIGR01143">
    <property type="entry name" value="murF"/>
    <property type="match status" value="1"/>
</dbReference>
<keyword evidence="5 6" id="KW-0131">Cell cycle</keyword>
<dbReference type="GO" id="GO:0008360">
    <property type="term" value="P:regulation of cell shape"/>
    <property type="evidence" value="ECO:0007669"/>
    <property type="project" value="UniProtKB-KW"/>
</dbReference>
<evidence type="ECO:0000256" key="2">
    <source>
        <dbReference type="ARBA" id="ARBA00022618"/>
    </source>
</evidence>
<dbReference type="GO" id="GO:0051301">
    <property type="term" value="P:cell division"/>
    <property type="evidence" value="ECO:0007669"/>
    <property type="project" value="UniProtKB-KW"/>
</dbReference>
<comment type="caution">
    <text evidence="9">The sequence shown here is derived from an EMBL/GenBank/DDBJ whole genome shotgun (WGS) entry which is preliminary data.</text>
</comment>
<dbReference type="GO" id="GO:0005524">
    <property type="term" value="F:ATP binding"/>
    <property type="evidence" value="ECO:0007669"/>
    <property type="project" value="UniProtKB-KW"/>
</dbReference>
<dbReference type="GO" id="GO:0071555">
    <property type="term" value="P:cell wall organization"/>
    <property type="evidence" value="ECO:0007669"/>
    <property type="project" value="UniProtKB-KW"/>
</dbReference>
<dbReference type="Proteomes" id="UP000178017">
    <property type="component" value="Unassembled WGS sequence"/>
</dbReference>
<keyword evidence="6" id="KW-0573">Peptidoglycan synthesis</keyword>
<dbReference type="GO" id="GO:0005737">
    <property type="term" value="C:cytoplasm"/>
    <property type="evidence" value="ECO:0007669"/>
    <property type="project" value="UniProtKB-SubCell"/>
</dbReference>
<dbReference type="Gene3D" id="3.40.1190.10">
    <property type="entry name" value="Mur-like, catalytic domain"/>
    <property type="match status" value="1"/>
</dbReference>
<organism evidence="9 10">
    <name type="scientific">Candidatus Daviesbacteria bacterium RIFCSPLOWO2_01_FULL_40_24</name>
    <dbReference type="NCBI Taxonomy" id="1797787"/>
    <lineage>
        <taxon>Bacteria</taxon>
        <taxon>Candidatus Daviesiibacteriota</taxon>
    </lineage>
</organism>
<comment type="function">
    <text evidence="6">Involved in cell wall formation. Catalyzes the final step in the synthesis of UDP-N-acetylmuramoyl-pentapeptide, the precursor of murein.</text>
</comment>
<accession>A0A1F5MJ51</accession>
<dbReference type="SUPFAM" id="SSF53623">
    <property type="entry name" value="MurD-like peptide ligases, catalytic domain"/>
    <property type="match status" value="1"/>
</dbReference>
<dbReference type="SUPFAM" id="SSF53244">
    <property type="entry name" value="MurD-like peptide ligases, peptide-binding domain"/>
    <property type="match status" value="1"/>
</dbReference>
<evidence type="ECO:0000313" key="10">
    <source>
        <dbReference type="Proteomes" id="UP000178017"/>
    </source>
</evidence>
<keyword evidence="4" id="KW-0067">ATP-binding</keyword>
<dbReference type="UniPathway" id="UPA00219"/>
<keyword evidence="2 6" id="KW-0132">Cell division</keyword>
<reference evidence="9 10" key="1">
    <citation type="journal article" date="2016" name="Nat. Commun.">
        <title>Thousands of microbial genomes shed light on interconnected biogeochemical processes in an aquifer system.</title>
        <authorList>
            <person name="Anantharaman K."/>
            <person name="Brown C.T."/>
            <person name="Hug L.A."/>
            <person name="Sharon I."/>
            <person name="Castelle C.J."/>
            <person name="Probst A.J."/>
            <person name="Thomas B.C."/>
            <person name="Singh A."/>
            <person name="Wilkins M.J."/>
            <person name="Karaoz U."/>
            <person name="Brodie E.L."/>
            <person name="Williams K.H."/>
            <person name="Hubbard S.S."/>
            <person name="Banfield J.F."/>
        </authorList>
    </citation>
    <scope>NUCLEOTIDE SEQUENCE [LARGE SCALE GENOMIC DNA]</scope>
</reference>
<dbReference type="GO" id="GO:0008766">
    <property type="term" value="F:UDP-N-acetylmuramoylalanyl-D-glutamyl-2,6-diaminopimelate-D-alanyl-D-alanine ligase activity"/>
    <property type="evidence" value="ECO:0007669"/>
    <property type="project" value="RHEA"/>
</dbReference>
<evidence type="ECO:0000259" key="8">
    <source>
        <dbReference type="Pfam" id="PF08245"/>
    </source>
</evidence>
<dbReference type="Pfam" id="PF08245">
    <property type="entry name" value="Mur_ligase_M"/>
    <property type="match status" value="1"/>
</dbReference>
<evidence type="ECO:0000256" key="1">
    <source>
        <dbReference type="ARBA" id="ARBA00022598"/>
    </source>
</evidence>
<dbReference type="InterPro" id="IPR036565">
    <property type="entry name" value="Mur-like_cat_sf"/>
</dbReference>
<dbReference type="EMBL" id="MFDO01000018">
    <property type="protein sequence ID" value="OGE65401.1"/>
    <property type="molecule type" value="Genomic_DNA"/>
</dbReference>
<dbReference type="Pfam" id="PF02875">
    <property type="entry name" value="Mur_ligase_C"/>
    <property type="match status" value="1"/>
</dbReference>
<evidence type="ECO:0000256" key="6">
    <source>
        <dbReference type="RuleBase" id="RU004136"/>
    </source>
</evidence>
<keyword evidence="6" id="KW-0133">Cell shape</keyword>
<keyword evidence="6" id="KW-0961">Cell wall biogenesis/degradation</keyword>
<name>A0A1F5MJ51_9BACT</name>
<comment type="pathway">
    <text evidence="6">Cell wall biogenesis; peptidoglycan biosynthesis.</text>
</comment>
<dbReference type="PANTHER" id="PTHR43024">
    <property type="entry name" value="UDP-N-ACETYLMURAMOYL-TRIPEPTIDE--D-ALANYL-D-ALANINE LIGASE"/>
    <property type="match status" value="1"/>
</dbReference>
<dbReference type="GO" id="GO:0009252">
    <property type="term" value="P:peptidoglycan biosynthetic process"/>
    <property type="evidence" value="ECO:0007669"/>
    <property type="project" value="UniProtKB-UniPathway"/>
</dbReference>
<proteinExistence type="predicted"/>
<evidence type="ECO:0000259" key="7">
    <source>
        <dbReference type="Pfam" id="PF02875"/>
    </source>
</evidence>
<evidence type="ECO:0000256" key="5">
    <source>
        <dbReference type="ARBA" id="ARBA00023306"/>
    </source>
</evidence>
<dbReference type="InterPro" id="IPR004101">
    <property type="entry name" value="Mur_ligase_C"/>
</dbReference>
<feature type="domain" description="Mur ligase C-terminal" evidence="7">
    <location>
        <begin position="251"/>
        <end position="377"/>
    </location>
</feature>
<dbReference type="InterPro" id="IPR051046">
    <property type="entry name" value="MurCDEF_CellWall_CoF430Synth"/>
</dbReference>
<dbReference type="GO" id="GO:0047480">
    <property type="term" value="F:UDP-N-acetylmuramoyl-tripeptide-D-alanyl-D-alanine ligase activity"/>
    <property type="evidence" value="ECO:0007669"/>
    <property type="project" value="UniProtKB-EC"/>
</dbReference>
<comment type="catalytic activity">
    <reaction evidence="6">
        <text>D-alanyl-D-alanine + UDP-N-acetyl-alpha-D-muramoyl-L-alanyl-gamma-D-glutamyl-meso-2,6-diaminopimelate + ATP = UDP-N-acetyl-alpha-D-muramoyl-L-alanyl-gamma-D-glutamyl-meso-2,6-diaminopimeloyl-D-alanyl-D-alanine + ADP + phosphate + H(+)</text>
        <dbReference type="Rhea" id="RHEA:28374"/>
        <dbReference type="ChEBI" id="CHEBI:15378"/>
        <dbReference type="ChEBI" id="CHEBI:30616"/>
        <dbReference type="ChEBI" id="CHEBI:43474"/>
        <dbReference type="ChEBI" id="CHEBI:57822"/>
        <dbReference type="ChEBI" id="CHEBI:61386"/>
        <dbReference type="ChEBI" id="CHEBI:83905"/>
        <dbReference type="ChEBI" id="CHEBI:456216"/>
        <dbReference type="EC" id="6.3.2.10"/>
    </reaction>
</comment>
<protein>
    <recommendedName>
        <fullName evidence="6">UDP-N-acetylmuramoyl-tripeptide--D-alanyl-D-alanine ligase</fullName>
        <ecNumber evidence="6">6.3.2.10</ecNumber>
    </recommendedName>
</protein>
<dbReference type="AlphaFoldDB" id="A0A1F5MJ51"/>
<gene>
    <name evidence="9" type="ORF">A3B49_00755</name>
</gene>
<feature type="domain" description="Mur ligase central" evidence="8">
    <location>
        <begin position="42"/>
        <end position="228"/>
    </location>
</feature>
<dbReference type="EC" id="6.3.2.10" evidence="6"/>
<dbReference type="Gene3D" id="3.90.190.20">
    <property type="entry name" value="Mur ligase, C-terminal domain"/>
    <property type="match status" value="1"/>
</dbReference>
<dbReference type="InterPro" id="IPR036615">
    <property type="entry name" value="Mur_ligase_C_dom_sf"/>
</dbReference>
<keyword evidence="3" id="KW-0547">Nucleotide-binding</keyword>
<evidence type="ECO:0000256" key="3">
    <source>
        <dbReference type="ARBA" id="ARBA00022741"/>
    </source>
</evidence>
<evidence type="ECO:0000256" key="4">
    <source>
        <dbReference type="ARBA" id="ARBA00022840"/>
    </source>
</evidence>
<comment type="subcellular location">
    <subcellularLocation>
        <location evidence="6">Cytoplasm</location>
    </subcellularLocation>
</comment>
<dbReference type="InterPro" id="IPR005863">
    <property type="entry name" value="UDP-N-AcMur_synth"/>
</dbReference>
<evidence type="ECO:0000313" key="9">
    <source>
        <dbReference type="EMBL" id="OGE65401.1"/>
    </source>
</evidence>
<sequence>MIINEHPVWKNIHPFKKPLHLLRIHLARNMARIYPRSIFIGITGTVGKTTTVNLSQAVLSQKIKVLSTKDNLDSVFNIPITILKVRPNIKKVILEMGIEYKGEMDFYLSLVRPATAIVTRIAYQHTEFLQGVEEIAKEKGKLIAQLPKEGSAILNWDDVRVRSMAELTDAKVIFFGTNPKQCHVWGGNIKTANYQTVFELNYGVERVEIRLNLLGRHFVTAALAAAALGIDNGLSLINIKKGLESVKPAPHRLEAFEGSGGWTVLDDTYNASPVSVEEAINLLCELPARKRFVVLGEMRELGEFNDKMHRSVAQKIYKEKVDFVLLGGGNAQIIADELIKLGYPTDRLESNLSHSQIVGSLLKNAKKGDLILVKGARAVKLNEVVERITKK</sequence>
<dbReference type="PANTHER" id="PTHR43024:SF1">
    <property type="entry name" value="UDP-N-ACETYLMURAMOYL-TRIPEPTIDE--D-ALANYL-D-ALANINE LIGASE"/>
    <property type="match status" value="1"/>
</dbReference>
<keyword evidence="1" id="KW-0436">Ligase</keyword>